<dbReference type="EMBL" id="JAAZWO010000014">
    <property type="protein sequence ID" value="MBC2398440.1"/>
    <property type="molecule type" value="Genomic_DNA"/>
</dbReference>
<evidence type="ECO:0000313" key="3">
    <source>
        <dbReference type="EMBL" id="MBC2398440.1"/>
    </source>
</evidence>
<dbReference type="Pfam" id="PF03961">
    <property type="entry name" value="FapA"/>
    <property type="match status" value="1"/>
</dbReference>
<evidence type="ECO:0000256" key="1">
    <source>
        <dbReference type="SAM" id="MobiDB-lite"/>
    </source>
</evidence>
<dbReference type="Pfam" id="PF20250">
    <property type="entry name" value="FapA_N"/>
    <property type="match status" value="1"/>
</dbReference>
<dbReference type="InterPro" id="IPR038247">
    <property type="entry name" value="Jag_N_dom_sf"/>
</dbReference>
<dbReference type="InterPro" id="IPR032782">
    <property type="entry name" value="KhpB_N"/>
</dbReference>
<protein>
    <submittedName>
        <fullName evidence="3">DUF342 domain-containing protein</fullName>
    </submittedName>
</protein>
<feature type="region of interest" description="Disordered" evidence="1">
    <location>
        <begin position="72"/>
        <end position="94"/>
    </location>
</feature>
<dbReference type="SMART" id="SM01245">
    <property type="entry name" value="Jag_N"/>
    <property type="match status" value="1"/>
</dbReference>
<keyword evidence="4" id="KW-1185">Reference proteome</keyword>
<sequence>MKTTFKGTTLENCIGEACKLLNIDENELDYEIVKEKNGLFIKKVVIEVKTPELSDDESFSKGIDIDENYVESEKKEDDEVVQDEQNSAKSSKENGKVKIENENIIVTNNEEGGTPATIICGQDMKVFLDGNEVNGKVEVFEESKIEVIFEKIPATRHLDISFNDSKMEAYMTISYTPENIYVLKDRSEESNSIYLEKMLKAQKMPPKYTLEEVKQELSKMGIVYGIMEENITKFVEKDCMNVIIAKGDMPVDGKDEYIEYKFPIDNSIKKLVEDEKGKVDFKSIGSIESCKVGEIIAIKKEGSEGKDGKDITGKVIKHKPGKKIQLRAADGCTLRENTIVAIIEGKPCFKNNSFYVYKVHEVRSDVDLKTGNIKFVGDVIIYGSVKEGMEVASGNSIIIKKNVERASVQGKGDVTIDGNIIVSEILGGGEDVGKLNYIDNLTNLKESLQNLIKTTEEIKKYNLLGQEKKDGEIIKILIENKFKNLPKICLKIITGITINCDEDGEKNLIPIIKGKLIGLAPVNIRNYKELEHMVLLLDEKINILKGELSLPINVKINYCQDSKINSSGDIIVGGKGEYVSSLCANGGIYFTETRGMARGGELKAKNEIKCKVVGSVGGVATKLVVEENGHIWADIAYQNTIFVIGQKEFLLEIPSKDIHAYMDSKGELVVDRLML</sequence>
<comment type="caution">
    <text evidence="3">The sequence shown here is derived from an EMBL/GenBank/DDBJ whole genome shotgun (WGS) entry which is preliminary data.</text>
</comment>
<gene>
    <name evidence="3" type="ORF">HGG79_11755</name>
</gene>
<accession>A0A923J281</accession>
<dbReference type="InterPro" id="IPR046866">
    <property type="entry name" value="FapA_N"/>
</dbReference>
<evidence type="ECO:0000313" key="4">
    <source>
        <dbReference type="Proteomes" id="UP000563151"/>
    </source>
</evidence>
<proteinExistence type="predicted"/>
<feature type="domain" description="RNA-binding protein KhpB N-terminal" evidence="2">
    <location>
        <begin position="4"/>
        <end position="51"/>
    </location>
</feature>
<dbReference type="PANTHER" id="PTHR38032">
    <property type="entry name" value="POLYMERASE-RELATED"/>
    <property type="match status" value="1"/>
</dbReference>
<dbReference type="InterPro" id="IPR005646">
    <property type="entry name" value="FapA"/>
</dbReference>
<dbReference type="RefSeq" id="WP_111947806.1">
    <property type="nucleotide sequence ID" value="NZ_JAAZWO010000014.1"/>
</dbReference>
<dbReference type="Proteomes" id="UP000563151">
    <property type="component" value="Unassembled WGS sequence"/>
</dbReference>
<dbReference type="AlphaFoldDB" id="A0A923J281"/>
<evidence type="ECO:0000259" key="2">
    <source>
        <dbReference type="SMART" id="SM01245"/>
    </source>
</evidence>
<dbReference type="Gene3D" id="3.30.30.80">
    <property type="entry name" value="probable RNA-binding protein from clostridium symbiosum atcc 14940"/>
    <property type="match status" value="1"/>
</dbReference>
<dbReference type="Pfam" id="PF14804">
    <property type="entry name" value="Jag_N"/>
    <property type="match status" value="1"/>
</dbReference>
<organism evidence="3 4">
    <name type="scientific">Clostridium tetanomorphum</name>
    <dbReference type="NCBI Taxonomy" id="1553"/>
    <lineage>
        <taxon>Bacteria</taxon>
        <taxon>Bacillati</taxon>
        <taxon>Bacillota</taxon>
        <taxon>Clostridia</taxon>
        <taxon>Eubacteriales</taxon>
        <taxon>Clostridiaceae</taxon>
        <taxon>Clostridium</taxon>
    </lineage>
</organism>
<name>A0A923J281_CLOTT</name>
<reference evidence="3 4" key="1">
    <citation type="submission" date="2020-04" db="EMBL/GenBank/DDBJ databases">
        <title>Genomic insights into acetone-butanol-ethanol (ABE) fermentation by sequencing solventogenic clostridia strains.</title>
        <authorList>
            <person name="Brown S."/>
        </authorList>
    </citation>
    <scope>NUCLEOTIDE SEQUENCE [LARGE SCALE GENOMIC DNA]</scope>
    <source>
        <strain evidence="3 4">DJ011</strain>
    </source>
</reference>
<dbReference type="PANTHER" id="PTHR38032:SF1">
    <property type="entry name" value="RNA-BINDING PROTEIN KHPB N-TERMINAL DOMAIN-CONTAINING PROTEIN"/>
    <property type="match status" value="1"/>
</dbReference>
<dbReference type="InterPro" id="IPR046865">
    <property type="entry name" value="FapA_b_solenoid"/>
</dbReference>